<sequence>MISDLQEHECYELLSSTTVGRIGFVRDGQVHILPMNYRMTDRGLLLRTSSSGVLRRLAGDDSAVSFEVDFHDDLGGTGWSVLMHGTLRIVSEEEPPETQTPPSPWAGPDRETPLRFTIDSITGRRVRRERH</sequence>
<feature type="region of interest" description="Disordered" evidence="1">
    <location>
        <begin position="90"/>
        <end position="131"/>
    </location>
</feature>
<organism evidence="2 3">
    <name type="scientific">Microbacterium tenebrionis</name>
    <dbReference type="NCBI Taxonomy" id="2830665"/>
    <lineage>
        <taxon>Bacteria</taxon>
        <taxon>Bacillati</taxon>
        <taxon>Actinomycetota</taxon>
        <taxon>Actinomycetes</taxon>
        <taxon>Micrococcales</taxon>
        <taxon>Microbacteriaceae</taxon>
        <taxon>Microbacterium</taxon>
    </lineage>
</organism>
<dbReference type="RefSeq" id="WP_175985718.1">
    <property type="nucleotide sequence ID" value="NZ_JAGTTM010000002.1"/>
</dbReference>
<dbReference type="EMBL" id="JAGTTM010000002">
    <property type="protein sequence ID" value="MCC2029595.1"/>
    <property type="molecule type" value="Genomic_DNA"/>
</dbReference>
<dbReference type="SUPFAM" id="SSF50475">
    <property type="entry name" value="FMN-binding split barrel"/>
    <property type="match status" value="1"/>
</dbReference>
<name>A0A9X1S0U6_9MICO</name>
<protein>
    <submittedName>
        <fullName evidence="2">Pyridoxamine 5'-phosphate oxidase family protein</fullName>
    </submittedName>
</protein>
<comment type="caution">
    <text evidence="2">The sequence shown here is derived from an EMBL/GenBank/DDBJ whole genome shotgun (WGS) entry which is preliminary data.</text>
</comment>
<dbReference type="InterPro" id="IPR024747">
    <property type="entry name" value="Pyridox_Oxase-rel"/>
</dbReference>
<dbReference type="Gene3D" id="2.30.110.10">
    <property type="entry name" value="Electron Transport, Fmn-binding Protein, Chain A"/>
    <property type="match status" value="1"/>
</dbReference>
<gene>
    <name evidence="2" type="ORF">KEC56_08700</name>
</gene>
<dbReference type="Pfam" id="PF12900">
    <property type="entry name" value="Pyridox_ox_2"/>
    <property type="match status" value="1"/>
</dbReference>
<evidence type="ECO:0000256" key="1">
    <source>
        <dbReference type="SAM" id="MobiDB-lite"/>
    </source>
</evidence>
<evidence type="ECO:0000313" key="2">
    <source>
        <dbReference type="EMBL" id="MCC2029595.1"/>
    </source>
</evidence>
<proteinExistence type="predicted"/>
<keyword evidence="3" id="KW-1185">Reference proteome</keyword>
<reference evidence="2" key="1">
    <citation type="submission" date="2021-04" db="EMBL/GenBank/DDBJ databases">
        <title>Microbacterium tenobrionis sp. nov. and Microbacterium allomyrinae sp. nov., isolated from larvae of Tenobrio molitor and Allomyrina dichotoma, respectively.</title>
        <authorList>
            <person name="Lee S.D."/>
        </authorList>
    </citation>
    <scope>NUCLEOTIDE SEQUENCE</scope>
    <source>
        <strain evidence="2">YMB-B2</strain>
    </source>
</reference>
<evidence type="ECO:0000313" key="3">
    <source>
        <dbReference type="Proteomes" id="UP001139289"/>
    </source>
</evidence>
<dbReference type="AlphaFoldDB" id="A0A9X1S0U6"/>
<accession>A0A9X1S0U6</accession>
<dbReference type="Proteomes" id="UP001139289">
    <property type="component" value="Unassembled WGS sequence"/>
</dbReference>
<dbReference type="InterPro" id="IPR012349">
    <property type="entry name" value="Split_barrel_FMN-bd"/>
</dbReference>